<organism evidence="1">
    <name type="scientific">marine sediment metagenome</name>
    <dbReference type="NCBI Taxonomy" id="412755"/>
    <lineage>
        <taxon>unclassified sequences</taxon>
        <taxon>metagenomes</taxon>
        <taxon>ecological metagenomes</taxon>
    </lineage>
</organism>
<dbReference type="EMBL" id="LAZR01043977">
    <property type="protein sequence ID" value="KKL05773.1"/>
    <property type="molecule type" value="Genomic_DNA"/>
</dbReference>
<comment type="caution">
    <text evidence="1">The sequence shown here is derived from an EMBL/GenBank/DDBJ whole genome shotgun (WGS) entry which is preliminary data.</text>
</comment>
<sequence length="25" mass="2800">MFARNDFVVVLHQGQRIPAVIKGFG</sequence>
<name>A0A0F9D114_9ZZZZ</name>
<evidence type="ECO:0000313" key="1">
    <source>
        <dbReference type="EMBL" id="KKL05773.1"/>
    </source>
</evidence>
<reference evidence="1" key="1">
    <citation type="journal article" date="2015" name="Nature">
        <title>Complex archaea that bridge the gap between prokaryotes and eukaryotes.</title>
        <authorList>
            <person name="Spang A."/>
            <person name="Saw J.H."/>
            <person name="Jorgensen S.L."/>
            <person name="Zaremba-Niedzwiedzka K."/>
            <person name="Martijn J."/>
            <person name="Lind A.E."/>
            <person name="van Eijk R."/>
            <person name="Schleper C."/>
            <person name="Guy L."/>
            <person name="Ettema T.J."/>
        </authorList>
    </citation>
    <scope>NUCLEOTIDE SEQUENCE</scope>
</reference>
<protein>
    <submittedName>
        <fullName evidence="1">Uncharacterized protein</fullName>
    </submittedName>
</protein>
<proteinExistence type="predicted"/>
<gene>
    <name evidence="1" type="ORF">LCGC14_2602630</name>
</gene>
<dbReference type="AlphaFoldDB" id="A0A0F9D114"/>
<feature type="non-terminal residue" evidence="1">
    <location>
        <position position="25"/>
    </location>
</feature>
<accession>A0A0F9D114</accession>